<dbReference type="RefSeq" id="XP_024321606.1">
    <property type="nucleotide sequence ID" value="XM_024470396.1"/>
</dbReference>
<evidence type="ECO:0000256" key="1">
    <source>
        <dbReference type="ARBA" id="ARBA00004267"/>
    </source>
</evidence>
<dbReference type="PANTHER" id="PTHR19302">
    <property type="entry name" value="GAMMA TUBULIN COMPLEX PROTEIN"/>
    <property type="match status" value="1"/>
</dbReference>
<comment type="subcellular location">
    <subcellularLocation>
        <location evidence="1 6">Cytoplasm</location>
        <location evidence="1 6">Cytoskeleton</location>
        <location evidence="1 6">Microtubule organizing center</location>
    </subcellularLocation>
</comment>
<dbReference type="GO" id="GO:0043015">
    <property type="term" value="F:gamma-tubulin binding"/>
    <property type="evidence" value="ECO:0007669"/>
    <property type="project" value="InterPro"/>
</dbReference>
<reference evidence="10" key="1">
    <citation type="submission" date="2016-03" db="EMBL/GenBank/DDBJ databases">
        <title>Updated assembly of Pseudogymnoascus destructans, the fungus causing white-nose syndrome of bats.</title>
        <authorList>
            <person name="Palmer J.M."/>
            <person name="Drees K.P."/>
            <person name="Foster J.T."/>
            <person name="Lindner D.L."/>
        </authorList>
    </citation>
    <scope>NUCLEOTIDE SEQUENCE [LARGE SCALE GENOMIC DNA]</scope>
    <source>
        <strain evidence="10">20631-21</strain>
    </source>
</reference>
<dbReference type="Pfam" id="PF17681">
    <property type="entry name" value="GCP_N_terminal"/>
    <property type="match status" value="1"/>
</dbReference>
<dbReference type="GO" id="GO:0051011">
    <property type="term" value="F:microtubule minus-end binding"/>
    <property type="evidence" value="ECO:0007669"/>
    <property type="project" value="TreeGrafter"/>
</dbReference>
<name>A0A177A3Y3_9PEZI</name>
<dbReference type="GO" id="GO:0031122">
    <property type="term" value="P:cytoplasmic microtubule organization"/>
    <property type="evidence" value="ECO:0007669"/>
    <property type="project" value="TreeGrafter"/>
</dbReference>
<feature type="domain" description="Gamma tubulin complex component C-terminal" evidence="8">
    <location>
        <begin position="295"/>
        <end position="726"/>
    </location>
</feature>
<dbReference type="GO" id="GO:0044732">
    <property type="term" value="C:mitotic spindle pole body"/>
    <property type="evidence" value="ECO:0007669"/>
    <property type="project" value="TreeGrafter"/>
</dbReference>
<feature type="domain" description="Gamma tubulin complex component protein N-terminal" evidence="9">
    <location>
        <begin position="2"/>
        <end position="283"/>
    </location>
</feature>
<dbReference type="InterPro" id="IPR040457">
    <property type="entry name" value="GCP_C"/>
</dbReference>
<evidence type="ECO:0000259" key="8">
    <source>
        <dbReference type="Pfam" id="PF04130"/>
    </source>
</evidence>
<gene>
    <name evidence="10" type="ORF">VC83_06808</name>
</gene>
<dbReference type="GO" id="GO:0000278">
    <property type="term" value="P:mitotic cell cycle"/>
    <property type="evidence" value="ECO:0007669"/>
    <property type="project" value="TreeGrafter"/>
</dbReference>
<dbReference type="GeneID" id="36289863"/>
<dbReference type="InterPro" id="IPR042241">
    <property type="entry name" value="GCP_C_sf"/>
</dbReference>
<protein>
    <recommendedName>
        <fullName evidence="6">Spindle pole body component</fullName>
    </recommendedName>
</protein>
<keyword evidence="5 6" id="KW-0206">Cytoskeleton</keyword>
<sequence>MLHEIILSLSGHPSPLLTAGTSNASSDLLSPPEKALLASIAHLSNFHCKLLSHTDNISSRSQSSICQAVATSIRSTHLVMFQQKVLDVESSILQKDSGIVGAYNVVPLTAITGQFLEWTRRMEWFWEITEFMEAGGCTGSSIINRLCAEMQTGYSDIEQVASSLVQVAESAWLKQASCWILHGRLPVFGEHDFFVFEGENGEYEIKQELRPDFISRSTASSILFVGKSLTQIRTKNAKSATSIAALLPKHLQLLSSIPYPISTSNLSTCITSIRKSLSQSALQELLPLSKIIQILALFHDFFLLSRGEFAVALINEADEKIRSRWRQSDNLAFEKRSGLGDVVVKEGEVGAVLARTWAAISALHGLNDEDEDQLELARSLMDLRIVKPKKENANLPKANSPTPFSTLLLSVPTSLSLKIPSPLDLFLTSKEVDIYADIHTYLLSIRRAHIRLSDLWKITSLRRDHPPPPPPPLGSTPHGRATAIKLRQRVKSRSRQMRRVWVTSSAGLYLLGELEAYFHGEVVKGTWESLQEWLNGPTPTSASTSGAAPGANEDSDEDIWAAAGKALPDTTFDEHSHDPQTISVAHQRYLLSLKHQLLITSPSFTDPLLQLLQQIDHLVALVHRINSVWSSLDLETDEGVIDAFSDFHKEETDVQGQLVLAAQNVKEAINALILSLRDIDLDVEGREKRLEQLEAGIVDVDLSGEEIYKPRKVGRVDRLLVKLDFGRWLAPLDTEEGGFE</sequence>
<dbReference type="InterPro" id="IPR041470">
    <property type="entry name" value="GCP_N"/>
</dbReference>
<dbReference type="GO" id="GO:0000930">
    <property type="term" value="C:gamma-tubulin complex"/>
    <property type="evidence" value="ECO:0007669"/>
    <property type="project" value="TreeGrafter"/>
</dbReference>
<accession>A0A177A3Y3</accession>
<dbReference type="VEuPathDB" id="FungiDB:GMDG_04286"/>
<dbReference type="AlphaFoldDB" id="A0A177A3Y3"/>
<evidence type="ECO:0000256" key="3">
    <source>
        <dbReference type="ARBA" id="ARBA00022490"/>
    </source>
</evidence>
<dbReference type="OrthoDB" id="78652at2759"/>
<evidence type="ECO:0000313" key="10">
    <source>
        <dbReference type="EMBL" id="OAF56310.1"/>
    </source>
</evidence>
<dbReference type="Gene3D" id="1.20.120.1900">
    <property type="entry name" value="Gamma-tubulin complex, C-terminal domain"/>
    <property type="match status" value="1"/>
</dbReference>
<evidence type="ECO:0000256" key="5">
    <source>
        <dbReference type="ARBA" id="ARBA00023212"/>
    </source>
</evidence>
<comment type="similarity">
    <text evidence="2 6">Belongs to the TUBGCP family.</text>
</comment>
<evidence type="ECO:0000259" key="9">
    <source>
        <dbReference type="Pfam" id="PF17681"/>
    </source>
</evidence>
<dbReference type="EMBL" id="KV441404">
    <property type="protein sequence ID" value="OAF56310.1"/>
    <property type="molecule type" value="Genomic_DNA"/>
</dbReference>
<organism evidence="10">
    <name type="scientific">Pseudogymnoascus destructans</name>
    <dbReference type="NCBI Taxonomy" id="655981"/>
    <lineage>
        <taxon>Eukaryota</taxon>
        <taxon>Fungi</taxon>
        <taxon>Dikarya</taxon>
        <taxon>Ascomycota</taxon>
        <taxon>Pezizomycotina</taxon>
        <taxon>Leotiomycetes</taxon>
        <taxon>Thelebolales</taxon>
        <taxon>Thelebolaceae</taxon>
        <taxon>Pseudogymnoascus</taxon>
    </lineage>
</organism>
<feature type="compositionally biased region" description="Low complexity" evidence="7">
    <location>
        <begin position="536"/>
        <end position="551"/>
    </location>
</feature>
<dbReference type="GO" id="GO:0007020">
    <property type="term" value="P:microtubule nucleation"/>
    <property type="evidence" value="ECO:0007669"/>
    <property type="project" value="InterPro"/>
</dbReference>
<evidence type="ECO:0000256" key="2">
    <source>
        <dbReference type="ARBA" id="ARBA00010337"/>
    </source>
</evidence>
<dbReference type="GO" id="GO:0005874">
    <property type="term" value="C:microtubule"/>
    <property type="evidence" value="ECO:0007669"/>
    <property type="project" value="UniProtKB-KW"/>
</dbReference>
<dbReference type="PANTHER" id="PTHR19302:SF27">
    <property type="entry name" value="GAMMA-TUBULIN COMPLEX COMPONENT 4"/>
    <property type="match status" value="1"/>
</dbReference>
<dbReference type="InterPro" id="IPR007259">
    <property type="entry name" value="GCP"/>
</dbReference>
<evidence type="ECO:0000256" key="4">
    <source>
        <dbReference type="ARBA" id="ARBA00022701"/>
    </source>
</evidence>
<dbReference type="Proteomes" id="UP000077154">
    <property type="component" value="Unassembled WGS sequence"/>
</dbReference>
<keyword evidence="3 6" id="KW-0963">Cytoplasm</keyword>
<dbReference type="Pfam" id="PF04130">
    <property type="entry name" value="GCP_C_terminal"/>
    <property type="match status" value="1"/>
</dbReference>
<keyword evidence="4 6" id="KW-0493">Microtubule</keyword>
<dbReference type="GO" id="GO:0051225">
    <property type="term" value="P:spindle assembly"/>
    <property type="evidence" value="ECO:0007669"/>
    <property type="project" value="TreeGrafter"/>
</dbReference>
<feature type="region of interest" description="Disordered" evidence="7">
    <location>
        <begin position="536"/>
        <end position="555"/>
    </location>
</feature>
<proteinExistence type="inferred from homology"/>
<evidence type="ECO:0000256" key="6">
    <source>
        <dbReference type="RuleBase" id="RU363050"/>
    </source>
</evidence>
<dbReference type="GO" id="GO:0051321">
    <property type="term" value="P:meiotic cell cycle"/>
    <property type="evidence" value="ECO:0007669"/>
    <property type="project" value="TreeGrafter"/>
</dbReference>
<dbReference type="eggNOG" id="KOG2065">
    <property type="taxonomic scope" value="Eukaryota"/>
</dbReference>
<evidence type="ECO:0000256" key="7">
    <source>
        <dbReference type="SAM" id="MobiDB-lite"/>
    </source>
</evidence>
<dbReference type="GO" id="GO:0000922">
    <property type="term" value="C:spindle pole"/>
    <property type="evidence" value="ECO:0007669"/>
    <property type="project" value="InterPro"/>
</dbReference>